<dbReference type="RefSeq" id="WP_136356123.1">
    <property type="nucleotide sequence ID" value="NZ_SSNY01000004.1"/>
</dbReference>
<proteinExistence type="inferred from homology"/>
<sequence>MTDQTQPIRARDLGLDFSGATGALNAITDVPGVAVGLRTIIETEPRPGREKLVRTGVTAILPHADAPSPRPVWAGINRFNGNGEMTGSHWIEDGGYFVGPVLITNTHAVGMAHHAAVKWMLGRYPETYGADKPLWLMPVVAETYDGLLNDINGQPIGEADVFAALDNAAGGPVAEGNTGGGTGMIAYEFKGGTGTASRRVEIDGRAGTVGVLVQANFGIRDWLTVLGAPVGRHLRENLLFGKTGERGSIIVVIATDLPLLPHQLKRLARRGGLGIGRTGTMGGNGSGDIFLAFSVANARDLPHQAPGFANLEMLNDERIDQVYEAAVQAVEEAVLNAMVAARPMGGSKWDRAHVAAIDHAELVEVLGRYGRLRTE</sequence>
<gene>
    <name evidence="2" type="ORF">E6C48_08600</name>
</gene>
<dbReference type="Gene3D" id="3.60.70.12">
    <property type="entry name" value="L-amino peptidase D-ALA esterase/amidase"/>
    <property type="match status" value="1"/>
</dbReference>
<dbReference type="Proteomes" id="UP000306441">
    <property type="component" value="Unassembled WGS sequence"/>
</dbReference>
<reference evidence="2 3" key="1">
    <citation type="submission" date="2019-04" db="EMBL/GenBank/DDBJ databases">
        <title>Mesorhizobium composti sp. nov., isolated from compost.</title>
        <authorList>
            <person name="Lin S.-Y."/>
            <person name="Hameed A."/>
            <person name="Hsieh Y.-T."/>
            <person name="Young C.-C."/>
        </authorList>
    </citation>
    <scope>NUCLEOTIDE SEQUENCE [LARGE SCALE GENOMIC DNA]</scope>
    <source>
        <strain evidence="2 3">CC-YTH430</strain>
    </source>
</reference>
<dbReference type="PANTHER" id="PTHR36512">
    <property type="entry name" value="D-AMINOPEPTIDASE"/>
    <property type="match status" value="1"/>
</dbReference>
<comment type="similarity">
    <text evidence="1">Belongs to the peptidase S58 family.</text>
</comment>
<evidence type="ECO:0000313" key="2">
    <source>
        <dbReference type="EMBL" id="THF57796.1"/>
    </source>
</evidence>
<dbReference type="InterPro" id="IPR016117">
    <property type="entry name" value="ArgJ-like_dom_sf"/>
</dbReference>
<keyword evidence="3" id="KW-1185">Reference proteome</keyword>
<evidence type="ECO:0000256" key="1">
    <source>
        <dbReference type="ARBA" id="ARBA00007068"/>
    </source>
</evidence>
<organism evidence="2 3">
    <name type="scientific">Ollibium composti</name>
    <dbReference type="NCBI Taxonomy" id="2675109"/>
    <lineage>
        <taxon>Bacteria</taxon>
        <taxon>Pseudomonadati</taxon>
        <taxon>Pseudomonadota</taxon>
        <taxon>Alphaproteobacteria</taxon>
        <taxon>Hyphomicrobiales</taxon>
        <taxon>Phyllobacteriaceae</taxon>
        <taxon>Ollibium</taxon>
    </lineage>
</organism>
<dbReference type="SUPFAM" id="SSF56266">
    <property type="entry name" value="DmpA/ArgJ-like"/>
    <property type="match status" value="1"/>
</dbReference>
<dbReference type="EMBL" id="SSNY01000004">
    <property type="protein sequence ID" value="THF57796.1"/>
    <property type="molecule type" value="Genomic_DNA"/>
</dbReference>
<dbReference type="InterPro" id="IPR005321">
    <property type="entry name" value="Peptidase_S58_DmpA"/>
</dbReference>
<dbReference type="PANTHER" id="PTHR36512:SF3">
    <property type="entry name" value="BLR5678 PROTEIN"/>
    <property type="match status" value="1"/>
</dbReference>
<evidence type="ECO:0000313" key="3">
    <source>
        <dbReference type="Proteomes" id="UP000306441"/>
    </source>
</evidence>
<comment type="caution">
    <text evidence="2">The sequence shown here is derived from an EMBL/GenBank/DDBJ whole genome shotgun (WGS) entry which is preliminary data.</text>
</comment>
<name>A0ABY2Q8J4_9HYPH</name>
<accession>A0ABY2Q8J4</accession>
<dbReference type="CDD" id="cd02253">
    <property type="entry name" value="DmpA"/>
    <property type="match status" value="1"/>
</dbReference>
<dbReference type="Pfam" id="PF03576">
    <property type="entry name" value="Peptidase_S58"/>
    <property type="match status" value="1"/>
</dbReference>
<protein>
    <submittedName>
        <fullName evidence="2">P1 family peptidase</fullName>
    </submittedName>
</protein>